<organism evidence="2 3">
    <name type="scientific">Hydrogenophilus thermoluteolus</name>
    <name type="common">Pseudomonas hydrogenothermophila</name>
    <dbReference type="NCBI Taxonomy" id="297"/>
    <lineage>
        <taxon>Bacteria</taxon>
        <taxon>Pseudomonadati</taxon>
        <taxon>Pseudomonadota</taxon>
        <taxon>Hydrogenophilia</taxon>
        <taxon>Hydrogenophilales</taxon>
        <taxon>Hydrogenophilaceae</taxon>
        <taxon>Hydrogenophilus</taxon>
    </lineage>
</organism>
<sequence>MTVIAFRIVLVLTVLAVLVALAAYFVTGERRWVRWALRGASVGGAILLLYLLLFLLERLVAL</sequence>
<keyword evidence="1" id="KW-1133">Transmembrane helix</keyword>
<keyword evidence="1" id="KW-0472">Membrane</keyword>
<keyword evidence="1" id="KW-0812">Transmembrane</keyword>
<feature type="transmembrane region" description="Helical" evidence="1">
    <location>
        <begin position="32"/>
        <end position="56"/>
    </location>
</feature>
<protein>
    <submittedName>
        <fullName evidence="2">Uncharacterized protein</fullName>
    </submittedName>
</protein>
<evidence type="ECO:0000313" key="2">
    <source>
        <dbReference type="EMBL" id="BBD77046.1"/>
    </source>
</evidence>
<dbReference type="AlphaFoldDB" id="A0A2Z6DX37"/>
<dbReference type="Proteomes" id="UP000262004">
    <property type="component" value="Chromosome"/>
</dbReference>
<proteinExistence type="predicted"/>
<dbReference type="KEGG" id="htl:HPTL_0778"/>
<accession>A0A2Z6DX37</accession>
<dbReference type="EMBL" id="AP018558">
    <property type="protein sequence ID" value="BBD77046.1"/>
    <property type="molecule type" value="Genomic_DNA"/>
</dbReference>
<keyword evidence="3" id="KW-1185">Reference proteome</keyword>
<name>A0A2Z6DX37_HYDTE</name>
<reference evidence="2 3" key="1">
    <citation type="submission" date="2018-04" db="EMBL/GenBank/DDBJ databases">
        <title>Complete genome sequence of Hydrogenophilus thermoluteolus TH-1.</title>
        <authorList>
            <person name="Arai H."/>
        </authorList>
    </citation>
    <scope>NUCLEOTIDE SEQUENCE [LARGE SCALE GENOMIC DNA]</scope>
    <source>
        <strain evidence="2 3">TH-1</strain>
    </source>
</reference>
<gene>
    <name evidence="2" type="ORF">HPTL_0778</name>
</gene>
<evidence type="ECO:0000313" key="3">
    <source>
        <dbReference type="Proteomes" id="UP000262004"/>
    </source>
</evidence>
<evidence type="ECO:0000256" key="1">
    <source>
        <dbReference type="SAM" id="Phobius"/>
    </source>
</evidence>